<keyword evidence="2" id="KW-1185">Reference proteome</keyword>
<accession>A0ABP7TF17</accession>
<proteinExistence type="predicted"/>
<reference evidence="2" key="1">
    <citation type="journal article" date="2019" name="Int. J. Syst. Evol. Microbiol.">
        <title>The Global Catalogue of Microorganisms (GCM) 10K type strain sequencing project: providing services to taxonomists for standard genome sequencing and annotation.</title>
        <authorList>
            <consortium name="The Broad Institute Genomics Platform"/>
            <consortium name="The Broad Institute Genome Sequencing Center for Infectious Disease"/>
            <person name="Wu L."/>
            <person name="Ma J."/>
        </authorList>
    </citation>
    <scope>NUCLEOTIDE SEQUENCE [LARGE SCALE GENOMIC DNA]</scope>
    <source>
        <strain evidence="2">JCM 17225</strain>
    </source>
</reference>
<protein>
    <submittedName>
        <fullName evidence="1">Uncharacterized protein</fullName>
    </submittedName>
</protein>
<sequence>MKLAGGHSCGWGFRQRASLYDEMTRNINAGESMANGPRDAASTTPTTLEEFAKTVFAPVLQAATATPVTA</sequence>
<gene>
    <name evidence="1" type="ORF">GCM10022409_06620</name>
</gene>
<name>A0ABP7TF17_9BACT</name>
<dbReference type="Proteomes" id="UP001501469">
    <property type="component" value="Unassembled WGS sequence"/>
</dbReference>
<evidence type="ECO:0000313" key="1">
    <source>
        <dbReference type="EMBL" id="GAA4025318.1"/>
    </source>
</evidence>
<dbReference type="EMBL" id="BAABDK010000003">
    <property type="protein sequence ID" value="GAA4025318.1"/>
    <property type="molecule type" value="Genomic_DNA"/>
</dbReference>
<comment type="caution">
    <text evidence="1">The sequence shown here is derived from an EMBL/GenBank/DDBJ whole genome shotgun (WGS) entry which is preliminary data.</text>
</comment>
<organism evidence="1 2">
    <name type="scientific">Hymenobacter glaciei</name>
    <dbReference type="NCBI Taxonomy" id="877209"/>
    <lineage>
        <taxon>Bacteria</taxon>
        <taxon>Pseudomonadati</taxon>
        <taxon>Bacteroidota</taxon>
        <taxon>Cytophagia</taxon>
        <taxon>Cytophagales</taxon>
        <taxon>Hymenobacteraceae</taxon>
        <taxon>Hymenobacter</taxon>
    </lineage>
</organism>
<evidence type="ECO:0000313" key="2">
    <source>
        <dbReference type="Proteomes" id="UP001501469"/>
    </source>
</evidence>